<accession>A0A8D8I0X5</accession>
<keyword evidence="1" id="KW-0547">Nucleotide-binding</keyword>
<evidence type="ECO:0000256" key="1">
    <source>
        <dbReference type="ARBA" id="ARBA00022741"/>
    </source>
</evidence>
<dbReference type="Gene3D" id="3.40.50.300">
    <property type="entry name" value="P-loop containing nucleotide triphosphate hydrolases"/>
    <property type="match status" value="1"/>
</dbReference>
<dbReference type="AlphaFoldDB" id="A0A8D8I0X5"/>
<dbReference type="PANTHER" id="PTHR12435">
    <property type="match status" value="1"/>
</dbReference>
<evidence type="ECO:0000256" key="2">
    <source>
        <dbReference type="ARBA" id="ARBA00022840"/>
    </source>
</evidence>
<dbReference type="EMBL" id="HBUE01107446">
    <property type="protein sequence ID" value="CAG6487693.1"/>
    <property type="molecule type" value="Transcribed_RNA"/>
</dbReference>
<dbReference type="GO" id="GO:0006400">
    <property type="term" value="P:tRNA modification"/>
    <property type="evidence" value="ECO:0007669"/>
    <property type="project" value="UniProtKB-ARBA"/>
</dbReference>
<proteinExistence type="inferred from homology"/>
<comment type="similarity">
    <text evidence="3">Belongs to the KTI12 family.</text>
</comment>
<dbReference type="EMBL" id="HBUE01230959">
    <property type="protein sequence ID" value="CAG6544858.1"/>
    <property type="molecule type" value="Transcribed_RNA"/>
</dbReference>
<dbReference type="GO" id="GO:0006357">
    <property type="term" value="P:regulation of transcription by RNA polymerase II"/>
    <property type="evidence" value="ECO:0007669"/>
    <property type="project" value="UniProtKB-ARBA"/>
</dbReference>
<name>A0A8D8I0X5_CULPI</name>
<sequence length="281" mass="31848">MPLVVISGLPASGKSTRAAQIKAHFEGLGKTVHIVSERDCIRVAGYEKNEYFRDSQKEKLVRSSVKSHVLRLLNKNDLLIIDGGNYIKGYRYEIFCASKSSRTAQCTVYCAITKDQAWSFNEAFAEPNERYEKDVFEALCLRFEEPQHNSRWDSPLFTLFPEEDLQGETIYDALYSQIIVKPNLSTQNPPLNTTNFLFEMDRTTQTIIDQVLSARKLGLTGPVKLASDSNVSVDVAADMQAPQLNRCRRQFLNYMKLHTTTAVTIDKIPSLFVQFLNTNCA</sequence>
<dbReference type="FunFam" id="3.40.50.300:FF:000827">
    <property type="entry name" value="KTI12 chromatin-associated homolog"/>
    <property type="match status" value="1"/>
</dbReference>
<dbReference type="InterPro" id="IPR013641">
    <property type="entry name" value="KTI12/PSTK"/>
</dbReference>
<dbReference type="InterPro" id="IPR027417">
    <property type="entry name" value="P-loop_NTPase"/>
</dbReference>
<dbReference type="GO" id="GO:0005524">
    <property type="term" value="F:ATP binding"/>
    <property type="evidence" value="ECO:0007669"/>
    <property type="project" value="UniProtKB-KW"/>
</dbReference>
<dbReference type="SUPFAM" id="SSF52540">
    <property type="entry name" value="P-loop containing nucleoside triphosphate hydrolases"/>
    <property type="match status" value="1"/>
</dbReference>
<dbReference type="Pfam" id="PF08433">
    <property type="entry name" value="KTI12"/>
    <property type="match status" value="1"/>
</dbReference>
<dbReference type="EMBL" id="HBUE01107447">
    <property type="protein sequence ID" value="CAG6487694.1"/>
    <property type="molecule type" value="Transcribed_RNA"/>
</dbReference>
<evidence type="ECO:0000256" key="3">
    <source>
        <dbReference type="ARBA" id="ARBA00025768"/>
    </source>
</evidence>
<evidence type="ECO:0000256" key="4">
    <source>
        <dbReference type="ARBA" id="ARBA00026170"/>
    </source>
</evidence>
<keyword evidence="2" id="KW-0067">ATP-binding</keyword>
<reference evidence="5" key="1">
    <citation type="submission" date="2021-05" db="EMBL/GenBank/DDBJ databases">
        <authorList>
            <person name="Alioto T."/>
            <person name="Alioto T."/>
            <person name="Gomez Garrido J."/>
        </authorList>
    </citation>
    <scope>NUCLEOTIDE SEQUENCE</scope>
</reference>
<evidence type="ECO:0000313" key="5">
    <source>
        <dbReference type="EMBL" id="CAG6544858.1"/>
    </source>
</evidence>
<organism evidence="5">
    <name type="scientific">Culex pipiens</name>
    <name type="common">House mosquito</name>
    <dbReference type="NCBI Taxonomy" id="7175"/>
    <lineage>
        <taxon>Eukaryota</taxon>
        <taxon>Metazoa</taxon>
        <taxon>Ecdysozoa</taxon>
        <taxon>Arthropoda</taxon>
        <taxon>Hexapoda</taxon>
        <taxon>Insecta</taxon>
        <taxon>Pterygota</taxon>
        <taxon>Neoptera</taxon>
        <taxon>Endopterygota</taxon>
        <taxon>Diptera</taxon>
        <taxon>Nematocera</taxon>
        <taxon>Culicoidea</taxon>
        <taxon>Culicidae</taxon>
        <taxon>Culicinae</taxon>
        <taxon>Culicini</taxon>
        <taxon>Culex</taxon>
        <taxon>Culex</taxon>
    </lineage>
</organism>
<dbReference type="EMBL" id="HBUE01337760">
    <property type="protein sequence ID" value="CAG6596996.1"/>
    <property type="molecule type" value="Transcribed_RNA"/>
</dbReference>
<protein>
    <recommendedName>
        <fullName evidence="4">Protein KTI12 homolog</fullName>
    </recommendedName>
</protein>